<feature type="region of interest" description="Disordered" evidence="2">
    <location>
        <begin position="123"/>
        <end position="232"/>
    </location>
</feature>
<proteinExistence type="predicted"/>
<organism evidence="3 4">
    <name type="scientific">Phlebiopsis gigantea (strain 11061_1 CR5-6)</name>
    <name type="common">White-rot fungus</name>
    <name type="synonym">Peniophora gigantea</name>
    <dbReference type="NCBI Taxonomy" id="745531"/>
    <lineage>
        <taxon>Eukaryota</taxon>
        <taxon>Fungi</taxon>
        <taxon>Dikarya</taxon>
        <taxon>Basidiomycota</taxon>
        <taxon>Agaricomycotina</taxon>
        <taxon>Agaricomycetes</taxon>
        <taxon>Polyporales</taxon>
        <taxon>Phanerochaetaceae</taxon>
        <taxon>Phlebiopsis</taxon>
    </lineage>
</organism>
<protein>
    <submittedName>
        <fullName evidence="3">Uncharacterized protein</fullName>
    </submittedName>
</protein>
<feature type="region of interest" description="Disordered" evidence="2">
    <location>
        <begin position="94"/>
        <end position="113"/>
    </location>
</feature>
<sequence>MANGQKRQRSETPSEQRTPSKRFAMIEAGVRMQERDLQASGSLSPEAREKRNRMIQAGLNSVPSTPSRHAPGSSHQTTDTRFRPAHPVGIERRNLFPPSMMQTPAKPAKVVSNKELDEEEAFWMSPETIPARVQAEASPRSGPSSAGYYPANIQSVPPRAGASRDAYHNSMPTPPRSSPPIEDLRAVSPSSMTQVSDLLRRSPDFESFHNKPTGREDYPTAHREPETPSHNRVAAMRGGSATPGPLTPSKSIDTVALRDILKGMIVLESLPDDVDKLKRKLRASELSDQKKQERIRRLEEELQSLQRKCEHLETTIASLETRR</sequence>
<evidence type="ECO:0000256" key="1">
    <source>
        <dbReference type="SAM" id="Coils"/>
    </source>
</evidence>
<reference evidence="3 4" key="1">
    <citation type="journal article" date="2014" name="PLoS Genet.">
        <title>Analysis of the Phlebiopsis gigantea genome, transcriptome and secretome provides insight into its pioneer colonization strategies of wood.</title>
        <authorList>
            <person name="Hori C."/>
            <person name="Ishida T."/>
            <person name="Igarashi K."/>
            <person name="Samejima M."/>
            <person name="Suzuki H."/>
            <person name="Master E."/>
            <person name="Ferreira P."/>
            <person name="Ruiz-Duenas F.J."/>
            <person name="Held B."/>
            <person name="Canessa P."/>
            <person name="Larrondo L.F."/>
            <person name="Schmoll M."/>
            <person name="Druzhinina I.S."/>
            <person name="Kubicek C.P."/>
            <person name="Gaskell J.A."/>
            <person name="Kersten P."/>
            <person name="St John F."/>
            <person name="Glasner J."/>
            <person name="Sabat G."/>
            <person name="Splinter BonDurant S."/>
            <person name="Syed K."/>
            <person name="Yadav J."/>
            <person name="Mgbeahuruike A.C."/>
            <person name="Kovalchuk A."/>
            <person name="Asiegbu F.O."/>
            <person name="Lackner G."/>
            <person name="Hoffmeister D."/>
            <person name="Rencoret J."/>
            <person name="Gutierrez A."/>
            <person name="Sun H."/>
            <person name="Lindquist E."/>
            <person name="Barry K."/>
            <person name="Riley R."/>
            <person name="Grigoriev I.V."/>
            <person name="Henrissat B."/>
            <person name="Kues U."/>
            <person name="Berka R.M."/>
            <person name="Martinez A.T."/>
            <person name="Covert S.F."/>
            <person name="Blanchette R.A."/>
            <person name="Cullen D."/>
        </authorList>
    </citation>
    <scope>NUCLEOTIDE SEQUENCE [LARGE SCALE GENOMIC DNA]</scope>
    <source>
        <strain evidence="3 4">11061_1 CR5-6</strain>
    </source>
</reference>
<dbReference type="HOGENOM" id="CLU_860821_0_0_1"/>
<feature type="compositionally biased region" description="Polar residues" evidence="2">
    <location>
        <begin position="58"/>
        <end position="79"/>
    </location>
</feature>
<feature type="compositionally biased region" description="Basic and acidic residues" evidence="2">
    <location>
        <begin position="198"/>
        <end position="229"/>
    </location>
</feature>
<dbReference type="Proteomes" id="UP000053257">
    <property type="component" value="Unassembled WGS sequence"/>
</dbReference>
<evidence type="ECO:0000313" key="3">
    <source>
        <dbReference type="EMBL" id="KIP08410.1"/>
    </source>
</evidence>
<keyword evidence="4" id="KW-1185">Reference proteome</keyword>
<keyword evidence="1" id="KW-0175">Coiled coil</keyword>
<dbReference type="EMBL" id="KN840480">
    <property type="protein sequence ID" value="KIP08410.1"/>
    <property type="molecule type" value="Genomic_DNA"/>
</dbReference>
<evidence type="ECO:0000313" key="4">
    <source>
        <dbReference type="Proteomes" id="UP000053257"/>
    </source>
</evidence>
<evidence type="ECO:0000256" key="2">
    <source>
        <dbReference type="SAM" id="MobiDB-lite"/>
    </source>
</evidence>
<dbReference type="CDD" id="cd14686">
    <property type="entry name" value="bZIP"/>
    <property type="match status" value="1"/>
</dbReference>
<accession>A0A0C3SC05</accession>
<name>A0A0C3SC05_PHLG1</name>
<gene>
    <name evidence="3" type="ORF">PHLGIDRAFT_127029</name>
</gene>
<feature type="region of interest" description="Disordered" evidence="2">
    <location>
        <begin position="1"/>
        <end position="88"/>
    </location>
</feature>
<dbReference type="AlphaFoldDB" id="A0A0C3SC05"/>
<feature type="coiled-coil region" evidence="1">
    <location>
        <begin position="281"/>
        <end position="322"/>
    </location>
</feature>